<dbReference type="PANTHER" id="PTHR31088:SF6">
    <property type="entry name" value="PHAGE SHOCK PROTEIN A"/>
    <property type="match status" value="1"/>
</dbReference>
<evidence type="ECO:0000313" key="3">
    <source>
        <dbReference type="EMBL" id="WKN39295.1"/>
    </source>
</evidence>
<dbReference type="PANTHER" id="PTHR31088">
    <property type="entry name" value="MEMBRANE-ASSOCIATED PROTEIN VIPP1, CHLOROPLASTIC"/>
    <property type="match status" value="1"/>
</dbReference>
<gene>
    <name evidence="3" type="ORF">K4G66_11400</name>
</gene>
<evidence type="ECO:0000256" key="2">
    <source>
        <dbReference type="SAM" id="Coils"/>
    </source>
</evidence>
<keyword evidence="2" id="KW-0175">Coiled coil</keyword>
<feature type="coiled-coil region" evidence="2">
    <location>
        <begin position="33"/>
        <end position="81"/>
    </location>
</feature>
<organism evidence="3">
    <name type="scientific">Roseihalotalea indica</name>
    <dbReference type="NCBI Taxonomy" id="2867963"/>
    <lineage>
        <taxon>Bacteria</taxon>
        <taxon>Pseudomonadati</taxon>
        <taxon>Bacteroidota</taxon>
        <taxon>Cytophagia</taxon>
        <taxon>Cytophagales</taxon>
        <taxon>Catalimonadaceae</taxon>
        <taxon>Roseihalotalea</taxon>
    </lineage>
</organism>
<feature type="coiled-coil region" evidence="2">
    <location>
        <begin position="117"/>
        <end position="151"/>
    </location>
</feature>
<accession>A0AA49JI06</accession>
<comment type="similarity">
    <text evidence="1">Belongs to the PspA/Vipp/IM30 family.</text>
</comment>
<protein>
    <submittedName>
        <fullName evidence="3">PspA/IM30 family protein</fullName>
    </submittedName>
</protein>
<proteinExistence type="inferred from homology"/>
<reference evidence="3" key="1">
    <citation type="journal article" date="2023" name="Comput. Struct. Biotechnol. J.">
        <title>Discovery of a novel marine Bacteroidetes with a rich repertoire of carbohydrate-active enzymes.</title>
        <authorList>
            <person name="Chen B."/>
            <person name="Liu G."/>
            <person name="Chen Q."/>
            <person name="Wang H."/>
            <person name="Liu L."/>
            <person name="Tang K."/>
        </authorList>
    </citation>
    <scope>NUCLEOTIDE SEQUENCE</scope>
    <source>
        <strain evidence="3">TK19036</strain>
    </source>
</reference>
<dbReference type="InterPro" id="IPR007157">
    <property type="entry name" value="PspA_VIPP1"/>
</dbReference>
<dbReference type="Pfam" id="PF04012">
    <property type="entry name" value="PspA_IM30"/>
    <property type="match status" value="1"/>
</dbReference>
<reference evidence="3" key="2">
    <citation type="journal article" date="2024" name="Antonie Van Leeuwenhoek">
        <title>Roseihalotalea indica gen. nov., sp. nov., a halophilic Bacteroidetes from mesopelagic Southwest Indian Ocean with higher carbohydrate metabolic potential.</title>
        <authorList>
            <person name="Chen B."/>
            <person name="Zhang M."/>
            <person name="Lin D."/>
            <person name="Ye J."/>
            <person name="Tang K."/>
        </authorList>
    </citation>
    <scope>NUCLEOTIDE SEQUENCE</scope>
    <source>
        <strain evidence="3">TK19036</strain>
    </source>
</reference>
<evidence type="ECO:0000256" key="1">
    <source>
        <dbReference type="ARBA" id="ARBA00043985"/>
    </source>
</evidence>
<dbReference type="SUPFAM" id="SSF57997">
    <property type="entry name" value="Tropomyosin"/>
    <property type="match status" value="1"/>
</dbReference>
<dbReference type="AlphaFoldDB" id="A0AA49JI06"/>
<dbReference type="EMBL" id="CP120682">
    <property type="protein sequence ID" value="WKN39295.1"/>
    <property type="molecule type" value="Genomic_DNA"/>
</dbReference>
<name>A0AA49JI06_9BACT</name>
<sequence length="238" mass="26540">MSIFRRLFKVGEAQANSAIDKIEDPVKMSEQAIRDLKGDLNKALESLAEVKALAIRTRRDMKNYQQQSSDYEKKAMLLLQRSQQGQIDANEADRLATEALSRKEQADRQFTQTQGEVQKYDNMTANLEAKVNDLKSQISAWENEIKTLKARAKVSSATKKLNKQLAGIDSSSTVSMLERMKAKVEEEESLAESYGEIAAAPKSLDDEIDKAIGTGAGSDKLKELKARMGIIEPKQLDQ</sequence>